<protein>
    <recommendedName>
        <fullName evidence="3">Ig-like domain-containing protein</fullName>
    </recommendedName>
</protein>
<feature type="non-terminal residue" evidence="1">
    <location>
        <position position="1"/>
    </location>
</feature>
<evidence type="ECO:0008006" key="3">
    <source>
        <dbReference type="Google" id="ProtNLM"/>
    </source>
</evidence>
<keyword evidence="2" id="KW-1185">Reference proteome</keyword>
<reference evidence="1" key="1">
    <citation type="submission" date="2022-11" db="EMBL/GenBank/DDBJ databases">
        <title>Centuries of genome instability and evolution in soft-shell clam transmissible cancer (bioRxiv).</title>
        <authorList>
            <person name="Hart S.F.M."/>
            <person name="Yonemitsu M.A."/>
            <person name="Giersch R.M."/>
            <person name="Beal B.F."/>
            <person name="Arriagada G."/>
            <person name="Davis B.W."/>
            <person name="Ostrander E.A."/>
            <person name="Goff S.P."/>
            <person name="Metzger M.J."/>
        </authorList>
    </citation>
    <scope>NUCLEOTIDE SEQUENCE</scope>
    <source>
        <strain evidence="1">MELC-2E11</strain>
        <tissue evidence="1">Siphon/mantle</tissue>
    </source>
</reference>
<evidence type="ECO:0000313" key="2">
    <source>
        <dbReference type="Proteomes" id="UP001164746"/>
    </source>
</evidence>
<organism evidence="1 2">
    <name type="scientific">Mya arenaria</name>
    <name type="common">Soft-shell clam</name>
    <dbReference type="NCBI Taxonomy" id="6604"/>
    <lineage>
        <taxon>Eukaryota</taxon>
        <taxon>Metazoa</taxon>
        <taxon>Spiralia</taxon>
        <taxon>Lophotrochozoa</taxon>
        <taxon>Mollusca</taxon>
        <taxon>Bivalvia</taxon>
        <taxon>Autobranchia</taxon>
        <taxon>Heteroconchia</taxon>
        <taxon>Euheterodonta</taxon>
        <taxon>Imparidentia</taxon>
        <taxon>Neoheterodontei</taxon>
        <taxon>Myida</taxon>
        <taxon>Myoidea</taxon>
        <taxon>Myidae</taxon>
        <taxon>Mya</taxon>
    </lineage>
</organism>
<sequence>STFKLIRNQTSLYEPILRQVSWYFNGEQISESENITDRGNDSDRYSIYRPHDSDWFLKVSPTRTSDADAASITGYQSRDVYLRVCEGTTRVKMWCNVTGVPKPTIRWYFLKEPNAERA</sequence>
<gene>
    <name evidence="1" type="ORF">MAR_033625</name>
</gene>
<proteinExistence type="predicted"/>
<feature type="non-terminal residue" evidence="1">
    <location>
        <position position="118"/>
    </location>
</feature>
<name>A0ABY7G9H4_MYAAR</name>
<evidence type="ECO:0000313" key="1">
    <source>
        <dbReference type="EMBL" id="WAR31083.1"/>
    </source>
</evidence>
<accession>A0ABY7G9H4</accession>
<dbReference type="EMBL" id="CP111028">
    <property type="protein sequence ID" value="WAR31083.1"/>
    <property type="molecule type" value="Genomic_DNA"/>
</dbReference>
<dbReference type="Proteomes" id="UP001164746">
    <property type="component" value="Chromosome 17"/>
</dbReference>
<dbReference type="InterPro" id="IPR013783">
    <property type="entry name" value="Ig-like_fold"/>
</dbReference>
<dbReference type="Gene3D" id="2.60.40.10">
    <property type="entry name" value="Immunoglobulins"/>
    <property type="match status" value="1"/>
</dbReference>